<dbReference type="EMBL" id="LRXL01000026">
    <property type="protein sequence ID" value="OAB79684.1"/>
    <property type="molecule type" value="Genomic_DNA"/>
</dbReference>
<reference evidence="2 3" key="1">
    <citation type="submission" date="2016-02" db="EMBL/GenBank/DDBJ databases">
        <title>Ulvibacter sp. LPB0005, isolated from Thais luteostoma.</title>
        <authorList>
            <person name="Shin S.-K."/>
            <person name="Yi H."/>
        </authorList>
    </citation>
    <scope>NUCLEOTIDE SEQUENCE [LARGE SCALE GENOMIC DNA]</scope>
    <source>
        <strain evidence="2 3">LPB0005</strain>
    </source>
</reference>
<feature type="signal peptide" evidence="1">
    <location>
        <begin position="1"/>
        <end position="25"/>
    </location>
</feature>
<keyword evidence="3" id="KW-1185">Reference proteome</keyword>
<feature type="chain" id="PRO_5007888186" evidence="1">
    <location>
        <begin position="26"/>
        <end position="272"/>
    </location>
</feature>
<keyword evidence="1" id="KW-0732">Signal</keyword>
<protein>
    <submittedName>
        <fullName evidence="2">Uncharacterized protein</fullName>
    </submittedName>
</protein>
<dbReference type="STRING" id="1763537.ULVI_02755"/>
<sequence>MRKNSSANLCAFLCLFIFFLYGSHAQVGINTTTPADGALLDVSSSNKGFLMPRVELTGTNDVTTITPSATTGLLVYNTVTAGPLATQVTPGFYYWSGVQWRRLYNQGYTLKYDQTSEARASALSTVYTNLPGLNTGTITVPFSGTYQIIIHGFYAAGNLISNSYDGAAQGSISLAVSENGGALSTLKEAYVTTTSKSVNGTVVNNLAQSVTILVNIDLDVTKTYRFQVRGREWKTNNVSRGYYGKNTSSYSGASSVNDAQRGTMSISLIKQF</sequence>
<accession>A0A167IIG6</accession>
<dbReference type="RefSeq" id="WP_068589506.1">
    <property type="nucleotide sequence ID" value="NZ_LRXL01000026.1"/>
</dbReference>
<dbReference type="OrthoDB" id="1430919at2"/>
<name>A0A167IIG6_9FLAO</name>
<evidence type="ECO:0000313" key="3">
    <source>
        <dbReference type="Proteomes" id="UP000077013"/>
    </source>
</evidence>
<organism evidence="2 3">
    <name type="scientific">Cochleicola gelatinilyticus</name>
    <dbReference type="NCBI Taxonomy" id="1763537"/>
    <lineage>
        <taxon>Bacteria</taxon>
        <taxon>Pseudomonadati</taxon>
        <taxon>Bacteroidota</taxon>
        <taxon>Flavobacteriia</taxon>
        <taxon>Flavobacteriales</taxon>
        <taxon>Flavobacteriaceae</taxon>
        <taxon>Cochleicola</taxon>
    </lineage>
</organism>
<dbReference type="AlphaFoldDB" id="A0A167IIG6"/>
<evidence type="ECO:0000256" key="1">
    <source>
        <dbReference type="SAM" id="SignalP"/>
    </source>
</evidence>
<gene>
    <name evidence="2" type="ORF">ULVI_02755</name>
</gene>
<comment type="caution">
    <text evidence="2">The sequence shown here is derived from an EMBL/GenBank/DDBJ whole genome shotgun (WGS) entry which is preliminary data.</text>
</comment>
<dbReference type="Proteomes" id="UP000077013">
    <property type="component" value="Unassembled WGS sequence"/>
</dbReference>
<proteinExistence type="predicted"/>
<evidence type="ECO:0000313" key="2">
    <source>
        <dbReference type="EMBL" id="OAB79684.1"/>
    </source>
</evidence>